<keyword evidence="1" id="KW-0479">Metal-binding</keyword>
<sequence>MFLCICIIICRKSNSSICSHCSPPPDVLVCQYCSLNLNAFDFEEIVHHSKSCTSMCRTNHDYNFMCLVCNYHTHGRQRMMRHIRSHTGAKPFMCTYCDHRSSRKDHLMQHIRIKHLS</sequence>
<feature type="domain" description="C2H2-type" evidence="2">
    <location>
        <begin position="64"/>
        <end position="91"/>
    </location>
</feature>
<feature type="domain" description="C2H2-type" evidence="2">
    <location>
        <begin position="92"/>
        <end position="117"/>
    </location>
</feature>
<dbReference type="EMBL" id="HBUF01246226">
    <property type="protein sequence ID" value="CAG6678537.1"/>
    <property type="molecule type" value="Transcribed_RNA"/>
</dbReference>
<reference evidence="3" key="1">
    <citation type="submission" date="2021-05" db="EMBL/GenBank/DDBJ databases">
        <authorList>
            <person name="Alioto T."/>
            <person name="Alioto T."/>
            <person name="Gomez Garrido J."/>
        </authorList>
    </citation>
    <scope>NUCLEOTIDE SEQUENCE</scope>
</reference>
<dbReference type="FunFam" id="3.30.160.60:FF:000630">
    <property type="entry name" value="Zinc finger protein 180"/>
    <property type="match status" value="1"/>
</dbReference>
<evidence type="ECO:0000313" key="3">
    <source>
        <dbReference type="EMBL" id="CAG6678537.1"/>
    </source>
</evidence>
<dbReference type="PROSITE" id="PS50157">
    <property type="entry name" value="ZINC_FINGER_C2H2_2"/>
    <property type="match status" value="2"/>
</dbReference>
<keyword evidence="1" id="KW-0862">Zinc</keyword>
<dbReference type="InterPro" id="IPR036236">
    <property type="entry name" value="Znf_C2H2_sf"/>
</dbReference>
<accession>A0A8D8T5Z7</accession>
<dbReference type="SMART" id="SM00355">
    <property type="entry name" value="ZnF_C2H2"/>
    <property type="match status" value="2"/>
</dbReference>
<dbReference type="AlphaFoldDB" id="A0A8D8T5Z7"/>
<protein>
    <submittedName>
        <fullName evidence="3">RE1-silencing transcription factor</fullName>
    </submittedName>
</protein>
<dbReference type="SUPFAM" id="SSF57667">
    <property type="entry name" value="beta-beta-alpha zinc fingers"/>
    <property type="match status" value="1"/>
</dbReference>
<name>A0A8D8T5Z7_9HEMI</name>
<dbReference type="GO" id="GO:0008270">
    <property type="term" value="F:zinc ion binding"/>
    <property type="evidence" value="ECO:0007669"/>
    <property type="project" value="UniProtKB-KW"/>
</dbReference>
<evidence type="ECO:0000256" key="1">
    <source>
        <dbReference type="PROSITE-ProRule" id="PRU00042"/>
    </source>
</evidence>
<dbReference type="InterPro" id="IPR013087">
    <property type="entry name" value="Znf_C2H2_type"/>
</dbReference>
<organism evidence="3">
    <name type="scientific">Cacopsylla melanoneura</name>
    <dbReference type="NCBI Taxonomy" id="428564"/>
    <lineage>
        <taxon>Eukaryota</taxon>
        <taxon>Metazoa</taxon>
        <taxon>Ecdysozoa</taxon>
        <taxon>Arthropoda</taxon>
        <taxon>Hexapoda</taxon>
        <taxon>Insecta</taxon>
        <taxon>Pterygota</taxon>
        <taxon>Neoptera</taxon>
        <taxon>Paraneoptera</taxon>
        <taxon>Hemiptera</taxon>
        <taxon>Sternorrhyncha</taxon>
        <taxon>Psylloidea</taxon>
        <taxon>Psyllidae</taxon>
        <taxon>Psyllinae</taxon>
        <taxon>Cacopsylla</taxon>
    </lineage>
</organism>
<dbReference type="EMBL" id="HBUF01590002">
    <property type="protein sequence ID" value="CAG6773008.1"/>
    <property type="molecule type" value="Transcribed_RNA"/>
</dbReference>
<keyword evidence="1" id="KW-0863">Zinc-finger</keyword>
<evidence type="ECO:0000259" key="2">
    <source>
        <dbReference type="PROSITE" id="PS50157"/>
    </source>
</evidence>
<proteinExistence type="predicted"/>
<dbReference type="Gene3D" id="3.30.160.60">
    <property type="entry name" value="Classic Zinc Finger"/>
    <property type="match status" value="1"/>
</dbReference>